<evidence type="ECO:0000313" key="2">
    <source>
        <dbReference type="Proteomes" id="UP000805193"/>
    </source>
</evidence>
<keyword evidence="2" id="KW-1185">Reference proteome</keyword>
<accession>A0AC60NZW3</accession>
<dbReference type="Proteomes" id="UP000805193">
    <property type="component" value="Unassembled WGS sequence"/>
</dbReference>
<reference evidence="1 2" key="1">
    <citation type="journal article" date="2020" name="Cell">
        <title>Large-Scale Comparative Analyses of Tick Genomes Elucidate Their Genetic Diversity and Vector Capacities.</title>
        <authorList>
            <consortium name="Tick Genome and Microbiome Consortium (TIGMIC)"/>
            <person name="Jia N."/>
            <person name="Wang J."/>
            <person name="Shi W."/>
            <person name="Du L."/>
            <person name="Sun Y."/>
            <person name="Zhan W."/>
            <person name="Jiang J.F."/>
            <person name="Wang Q."/>
            <person name="Zhang B."/>
            <person name="Ji P."/>
            <person name="Bell-Sakyi L."/>
            <person name="Cui X.M."/>
            <person name="Yuan T.T."/>
            <person name="Jiang B.G."/>
            <person name="Yang W.F."/>
            <person name="Lam T.T."/>
            <person name="Chang Q.C."/>
            <person name="Ding S.J."/>
            <person name="Wang X.J."/>
            <person name="Zhu J.G."/>
            <person name="Ruan X.D."/>
            <person name="Zhao L."/>
            <person name="Wei J.T."/>
            <person name="Ye R.Z."/>
            <person name="Que T.C."/>
            <person name="Du C.H."/>
            <person name="Zhou Y.H."/>
            <person name="Cheng J.X."/>
            <person name="Dai P.F."/>
            <person name="Guo W.B."/>
            <person name="Han X.H."/>
            <person name="Huang E.J."/>
            <person name="Li L.F."/>
            <person name="Wei W."/>
            <person name="Gao Y.C."/>
            <person name="Liu J.Z."/>
            <person name="Shao H.Z."/>
            <person name="Wang X."/>
            <person name="Wang C.C."/>
            <person name="Yang T.C."/>
            <person name="Huo Q.B."/>
            <person name="Li W."/>
            <person name="Chen H.Y."/>
            <person name="Chen S.E."/>
            <person name="Zhou L.G."/>
            <person name="Ni X.B."/>
            <person name="Tian J.H."/>
            <person name="Sheng Y."/>
            <person name="Liu T."/>
            <person name="Pan Y.S."/>
            <person name="Xia L.Y."/>
            <person name="Li J."/>
            <person name="Zhao F."/>
            <person name="Cao W.C."/>
        </authorList>
    </citation>
    <scope>NUCLEOTIDE SEQUENCE [LARGE SCALE GENOMIC DNA]</scope>
    <source>
        <strain evidence="1">Iper-2018</strain>
    </source>
</reference>
<protein>
    <submittedName>
        <fullName evidence="1">Uncharacterized protein</fullName>
    </submittedName>
</protein>
<sequence length="142" mass="16463">MNGLECRWWRCLALSLSGKEWQPLLQPSLDAGELTRPALLLLCLVLGCRPHPLPLLHRLVQNLFEPERLNYWFTLWEKVIHLGRFHVHNVPRLLLMPFTHMQHVHGRMLQHRSVAQRLATDQQARGVEAKAAAADRLEPAKH</sequence>
<organism evidence="1 2">
    <name type="scientific">Ixodes persulcatus</name>
    <name type="common">Taiga tick</name>
    <dbReference type="NCBI Taxonomy" id="34615"/>
    <lineage>
        <taxon>Eukaryota</taxon>
        <taxon>Metazoa</taxon>
        <taxon>Ecdysozoa</taxon>
        <taxon>Arthropoda</taxon>
        <taxon>Chelicerata</taxon>
        <taxon>Arachnida</taxon>
        <taxon>Acari</taxon>
        <taxon>Parasitiformes</taxon>
        <taxon>Ixodida</taxon>
        <taxon>Ixodoidea</taxon>
        <taxon>Ixodidae</taxon>
        <taxon>Ixodinae</taxon>
        <taxon>Ixodes</taxon>
    </lineage>
</organism>
<proteinExistence type="predicted"/>
<gene>
    <name evidence="1" type="ORF">HPB47_010168</name>
</gene>
<name>A0AC60NZW3_IXOPE</name>
<comment type="caution">
    <text evidence="1">The sequence shown here is derived from an EMBL/GenBank/DDBJ whole genome shotgun (WGS) entry which is preliminary data.</text>
</comment>
<evidence type="ECO:0000313" key="1">
    <source>
        <dbReference type="EMBL" id="KAG0412684.1"/>
    </source>
</evidence>
<dbReference type="EMBL" id="JABSTQ010011330">
    <property type="protein sequence ID" value="KAG0412684.1"/>
    <property type="molecule type" value="Genomic_DNA"/>
</dbReference>